<dbReference type="AlphaFoldDB" id="A0A6C0D0W4"/>
<feature type="domain" description="Tyrosine-protein phosphatase" evidence="3">
    <location>
        <begin position="15"/>
        <end position="175"/>
    </location>
</feature>
<dbReference type="InterPro" id="IPR000387">
    <property type="entry name" value="Tyr_Pase_dom"/>
</dbReference>
<dbReference type="PROSITE" id="PS50054">
    <property type="entry name" value="TYR_PHOSPHATASE_DUAL"/>
    <property type="match status" value="1"/>
</dbReference>
<evidence type="ECO:0000259" key="3">
    <source>
        <dbReference type="PROSITE" id="PS50054"/>
    </source>
</evidence>
<evidence type="ECO:0000313" key="5">
    <source>
        <dbReference type="EMBL" id="QHT10167.1"/>
    </source>
</evidence>
<dbReference type="InterPro" id="IPR000340">
    <property type="entry name" value="Dual-sp_phosphatase_cat-dom"/>
</dbReference>
<evidence type="ECO:0000259" key="4">
    <source>
        <dbReference type="PROSITE" id="PS50056"/>
    </source>
</evidence>
<dbReference type="InterPro" id="IPR016130">
    <property type="entry name" value="Tyr_Pase_AS"/>
</dbReference>
<dbReference type="InterPro" id="IPR020422">
    <property type="entry name" value="TYR_PHOSPHATASE_DUAL_dom"/>
</dbReference>
<evidence type="ECO:0000256" key="1">
    <source>
        <dbReference type="ARBA" id="ARBA00022801"/>
    </source>
</evidence>
<accession>A0A6C0D0W4</accession>
<name>A0A6C0D0W4_9ZZZZ</name>
<dbReference type="PROSITE" id="PS00383">
    <property type="entry name" value="TYR_PHOSPHATASE_1"/>
    <property type="match status" value="1"/>
</dbReference>
<organism evidence="5">
    <name type="scientific">viral metagenome</name>
    <dbReference type="NCBI Taxonomy" id="1070528"/>
    <lineage>
        <taxon>unclassified sequences</taxon>
        <taxon>metagenomes</taxon>
        <taxon>organismal metagenomes</taxon>
    </lineage>
</organism>
<dbReference type="InterPro" id="IPR029021">
    <property type="entry name" value="Prot-tyrosine_phosphatase-like"/>
</dbReference>
<proteinExistence type="predicted"/>
<evidence type="ECO:0000256" key="2">
    <source>
        <dbReference type="ARBA" id="ARBA00022912"/>
    </source>
</evidence>
<keyword evidence="2" id="KW-0904">Protein phosphatase</keyword>
<keyword evidence="1" id="KW-0378">Hydrolase</keyword>
<protein>
    <submittedName>
        <fullName evidence="5">Uncharacterized protein</fullName>
    </submittedName>
</protein>
<feature type="domain" description="Tyrosine specific protein phosphatases" evidence="4">
    <location>
        <begin position="86"/>
        <end position="122"/>
    </location>
</feature>
<dbReference type="SUPFAM" id="SSF52799">
    <property type="entry name" value="(Phosphotyrosine protein) phosphatases II"/>
    <property type="match status" value="1"/>
</dbReference>
<sequence>MEKGSTCEKNDVYDFASVVLPGRVYFGPVPNQTQLELLHQENFKYIINVMSTKEKIRFGYTISPEKLNMHLMYFPISDQRVPLHIYHFLKWIEYLGQTLVHMKPNEKMYIHCRGGHGRSGLVAGCLFYWYWKIYQSHPLTGEDCIQHLTFAHCQRKILNPKYLQQKCPVAKCQQQFLKSLENFKKW</sequence>
<dbReference type="GO" id="GO:0004721">
    <property type="term" value="F:phosphoprotein phosphatase activity"/>
    <property type="evidence" value="ECO:0007669"/>
    <property type="project" value="UniProtKB-KW"/>
</dbReference>
<dbReference type="Pfam" id="PF00782">
    <property type="entry name" value="DSPc"/>
    <property type="match status" value="1"/>
</dbReference>
<dbReference type="EMBL" id="MN739518">
    <property type="protein sequence ID" value="QHT10167.1"/>
    <property type="molecule type" value="Genomic_DNA"/>
</dbReference>
<dbReference type="Gene3D" id="3.90.190.10">
    <property type="entry name" value="Protein tyrosine phosphatase superfamily"/>
    <property type="match status" value="1"/>
</dbReference>
<reference evidence="5" key="1">
    <citation type="journal article" date="2020" name="Nature">
        <title>Giant virus diversity and host interactions through global metagenomics.</title>
        <authorList>
            <person name="Schulz F."/>
            <person name="Roux S."/>
            <person name="Paez-Espino D."/>
            <person name="Jungbluth S."/>
            <person name="Walsh D.A."/>
            <person name="Denef V.J."/>
            <person name="McMahon K.D."/>
            <person name="Konstantinidis K.T."/>
            <person name="Eloe-Fadrosh E.A."/>
            <person name="Kyrpides N.C."/>
            <person name="Woyke T."/>
        </authorList>
    </citation>
    <scope>NUCLEOTIDE SEQUENCE</scope>
    <source>
        <strain evidence="5">GVMAG-M-3300023174-104</strain>
    </source>
</reference>
<dbReference type="PROSITE" id="PS50056">
    <property type="entry name" value="TYR_PHOSPHATASE_2"/>
    <property type="match status" value="1"/>
</dbReference>